<organism evidence="1 2">
    <name type="scientific">Alistipes hominis</name>
    <dbReference type="NCBI Taxonomy" id="2763015"/>
    <lineage>
        <taxon>Bacteria</taxon>
        <taxon>Pseudomonadati</taxon>
        <taxon>Bacteroidota</taxon>
        <taxon>Bacteroidia</taxon>
        <taxon>Bacteroidales</taxon>
        <taxon>Rikenellaceae</taxon>
        <taxon>Alistipes</taxon>
    </lineage>
</organism>
<name>A0ABR7CLN5_9BACT</name>
<accession>A0ABR7CLN5</accession>
<dbReference type="RefSeq" id="WP_055203275.1">
    <property type="nucleotide sequence ID" value="NZ_JACOOK010000003.1"/>
</dbReference>
<sequence length="118" mass="13589">MMTLQEVIVESHDDFPIWSSVVVGFDDDKSLVVLLEHDDYDEPDYAYKVYATVDKRDAMGMARRLNVSLTDLPAVIFKRYGEASNVFVPSEVEATFKDILDFILDCGVRYRLKREDKS</sequence>
<keyword evidence="2" id="KW-1185">Reference proteome</keyword>
<proteinExistence type="predicted"/>
<dbReference type="Proteomes" id="UP000636891">
    <property type="component" value="Unassembled WGS sequence"/>
</dbReference>
<dbReference type="EMBL" id="JACOOK010000003">
    <property type="protein sequence ID" value="MBC5616569.1"/>
    <property type="molecule type" value="Genomic_DNA"/>
</dbReference>
<evidence type="ECO:0000313" key="2">
    <source>
        <dbReference type="Proteomes" id="UP000636891"/>
    </source>
</evidence>
<protein>
    <submittedName>
        <fullName evidence="1">Uncharacterized protein</fullName>
    </submittedName>
</protein>
<gene>
    <name evidence="1" type="ORF">H8S08_05990</name>
</gene>
<comment type="caution">
    <text evidence="1">The sequence shown here is derived from an EMBL/GenBank/DDBJ whole genome shotgun (WGS) entry which is preliminary data.</text>
</comment>
<reference evidence="1 2" key="1">
    <citation type="submission" date="2020-08" db="EMBL/GenBank/DDBJ databases">
        <title>Genome public.</title>
        <authorList>
            <person name="Liu C."/>
            <person name="Sun Q."/>
        </authorList>
    </citation>
    <scope>NUCLEOTIDE SEQUENCE [LARGE SCALE GENOMIC DNA]</scope>
    <source>
        <strain evidence="1 2">New-7</strain>
    </source>
</reference>
<evidence type="ECO:0000313" key="1">
    <source>
        <dbReference type="EMBL" id="MBC5616569.1"/>
    </source>
</evidence>